<dbReference type="SUPFAM" id="SSF53335">
    <property type="entry name" value="S-adenosyl-L-methionine-dependent methyltransferases"/>
    <property type="match status" value="1"/>
</dbReference>
<reference evidence="2" key="1">
    <citation type="journal article" date="2020" name="bioRxiv">
        <title>A rank-normalized archaeal taxonomy based on genome phylogeny resolves widespread incomplete and uneven classifications.</title>
        <authorList>
            <person name="Rinke C."/>
            <person name="Chuvochina M."/>
            <person name="Mussig A.J."/>
            <person name="Chaumeil P.-A."/>
            <person name="Waite D.W."/>
            <person name="Whitman W.B."/>
            <person name="Parks D.H."/>
            <person name="Hugenholtz P."/>
        </authorList>
    </citation>
    <scope>NUCLEOTIDE SEQUENCE [LARGE SCALE GENOMIC DNA]</scope>
</reference>
<dbReference type="GO" id="GO:0008168">
    <property type="term" value="F:methyltransferase activity"/>
    <property type="evidence" value="ECO:0007669"/>
    <property type="project" value="UniProtKB-KW"/>
</dbReference>
<accession>A0A7J4IZK0</accession>
<dbReference type="PANTHER" id="PTHR45128:SF1">
    <property type="entry name" value="S-ADENOSYLMETHIONINE-DEPENDENT METHYLTRANSFERASE RV2258C"/>
    <property type="match status" value="1"/>
</dbReference>
<protein>
    <submittedName>
        <fullName evidence="1">Class I SAM-dependent methyltransferase</fullName>
    </submittedName>
</protein>
<dbReference type="Pfam" id="PF13489">
    <property type="entry name" value="Methyltransf_23"/>
    <property type="match status" value="1"/>
</dbReference>
<evidence type="ECO:0000313" key="2">
    <source>
        <dbReference type="Proteomes" id="UP000565078"/>
    </source>
</evidence>
<proteinExistence type="predicted"/>
<dbReference type="EMBL" id="DUGC01000021">
    <property type="protein sequence ID" value="HIH09237.1"/>
    <property type="molecule type" value="Genomic_DNA"/>
</dbReference>
<sequence length="251" mass="28008">MESYKGIPGEYYEDAHSSLGKSQAFHYNTREEYLLDFMGLKGNEVIADIGCGSGTFTRLIAGKYPLARITGIDLSQSAVEFAVRESGARGMKNVSFICSSVEGLSSDCGKFDVVIMSHIIEHLENPELCLSKVRGILKNNGKLFITTPNYLSLWPLAEIAFDRMVARKGYSLQEQHISPFNPFSLKAAAERTGFCVKEKKNLYLFSMPASLFSKRAAGLLFNIDRMLDFLPFGMITYMECEKTGAFQGRRP</sequence>
<dbReference type="Proteomes" id="UP000565078">
    <property type="component" value="Unassembled WGS sequence"/>
</dbReference>
<dbReference type="GO" id="GO:0032259">
    <property type="term" value="P:methylation"/>
    <property type="evidence" value="ECO:0007669"/>
    <property type="project" value="UniProtKB-KW"/>
</dbReference>
<dbReference type="InterPro" id="IPR053173">
    <property type="entry name" value="SAM-binding_MTase"/>
</dbReference>
<dbReference type="InterPro" id="IPR029063">
    <property type="entry name" value="SAM-dependent_MTases_sf"/>
</dbReference>
<name>A0A7J4IZK0_9ARCH</name>
<dbReference type="Gene3D" id="3.40.50.150">
    <property type="entry name" value="Vaccinia Virus protein VP39"/>
    <property type="match status" value="1"/>
</dbReference>
<organism evidence="1 2">
    <name type="scientific">Candidatus Iainarchaeum sp</name>
    <dbReference type="NCBI Taxonomy" id="3101447"/>
    <lineage>
        <taxon>Archaea</taxon>
        <taxon>Candidatus Iainarchaeota</taxon>
        <taxon>Candidatus Iainarchaeia</taxon>
        <taxon>Candidatus Iainarchaeales</taxon>
        <taxon>Candidatus Iainarchaeaceae</taxon>
        <taxon>Candidatus Iainarchaeum</taxon>
    </lineage>
</organism>
<dbReference type="CDD" id="cd02440">
    <property type="entry name" value="AdoMet_MTases"/>
    <property type="match status" value="1"/>
</dbReference>
<gene>
    <name evidence="1" type="ORF">HA254_01050</name>
</gene>
<evidence type="ECO:0000313" key="1">
    <source>
        <dbReference type="EMBL" id="HIH09237.1"/>
    </source>
</evidence>
<keyword evidence="1" id="KW-0808">Transferase</keyword>
<dbReference type="PANTHER" id="PTHR45128">
    <property type="entry name" value="METHYLTRANSFERASE TYPE 11"/>
    <property type="match status" value="1"/>
</dbReference>
<comment type="caution">
    <text evidence="1">The sequence shown here is derived from an EMBL/GenBank/DDBJ whole genome shotgun (WGS) entry which is preliminary data.</text>
</comment>
<dbReference type="AlphaFoldDB" id="A0A7J4IZK0"/>
<keyword evidence="1" id="KW-0489">Methyltransferase</keyword>